<name>A0A1G2JAU2_9BACT</name>
<dbReference type="AlphaFoldDB" id="A0A1G2JAU2"/>
<proteinExistence type="predicted"/>
<sequence>MANEELFEKAIALLREELSLWEHYPGSEGRIRRERTSTAIADLSAGNISESVLRALNESGRYYLNLCNFARNPEQLKSCGLPQATIDDWVKKRETNGTRSTEFFILYESLLDLATSAPH</sequence>
<reference evidence="1 2" key="1">
    <citation type="journal article" date="2016" name="Nat. Commun.">
        <title>Thousands of microbial genomes shed light on interconnected biogeochemical processes in an aquifer system.</title>
        <authorList>
            <person name="Anantharaman K."/>
            <person name="Brown C.T."/>
            <person name="Hug L.A."/>
            <person name="Sharon I."/>
            <person name="Castelle C.J."/>
            <person name="Probst A.J."/>
            <person name="Thomas B.C."/>
            <person name="Singh A."/>
            <person name="Wilkins M.J."/>
            <person name="Karaoz U."/>
            <person name="Brodie E.L."/>
            <person name="Williams K.H."/>
            <person name="Hubbard S.S."/>
            <person name="Banfield J.F."/>
        </authorList>
    </citation>
    <scope>NUCLEOTIDE SEQUENCE [LARGE SCALE GENOMIC DNA]</scope>
</reference>
<accession>A0A1G2JAU2</accession>
<organism evidence="1 2">
    <name type="scientific">Candidatus Staskawiczbacteria bacterium RIFOXYC1_FULL_38_18</name>
    <dbReference type="NCBI Taxonomy" id="1802229"/>
    <lineage>
        <taxon>Bacteria</taxon>
        <taxon>Candidatus Staskawicziibacteriota</taxon>
    </lineage>
</organism>
<dbReference type="STRING" id="1802229.A2401_03575"/>
<dbReference type="EMBL" id="MHPP01000032">
    <property type="protein sequence ID" value="OGZ83560.1"/>
    <property type="molecule type" value="Genomic_DNA"/>
</dbReference>
<dbReference type="Proteomes" id="UP000177751">
    <property type="component" value="Unassembled WGS sequence"/>
</dbReference>
<gene>
    <name evidence="1" type="ORF">A2401_03575</name>
</gene>
<protein>
    <submittedName>
        <fullName evidence="1">Uncharacterized protein</fullName>
    </submittedName>
</protein>
<comment type="caution">
    <text evidence="1">The sequence shown here is derived from an EMBL/GenBank/DDBJ whole genome shotgun (WGS) entry which is preliminary data.</text>
</comment>
<evidence type="ECO:0000313" key="2">
    <source>
        <dbReference type="Proteomes" id="UP000177751"/>
    </source>
</evidence>
<evidence type="ECO:0000313" key="1">
    <source>
        <dbReference type="EMBL" id="OGZ83560.1"/>
    </source>
</evidence>